<dbReference type="PANTHER" id="PTHR47506">
    <property type="entry name" value="TRANSCRIPTIONAL REGULATORY PROTEIN"/>
    <property type="match status" value="1"/>
</dbReference>
<protein>
    <submittedName>
        <fullName evidence="6">TetR/AcrR family transcriptional regulator</fullName>
    </submittedName>
</protein>
<evidence type="ECO:0000256" key="1">
    <source>
        <dbReference type="ARBA" id="ARBA00023015"/>
    </source>
</evidence>
<dbReference type="PROSITE" id="PS50977">
    <property type="entry name" value="HTH_TETR_2"/>
    <property type="match status" value="1"/>
</dbReference>
<evidence type="ECO:0000256" key="4">
    <source>
        <dbReference type="PROSITE-ProRule" id="PRU00335"/>
    </source>
</evidence>
<dbReference type="Proteomes" id="UP001291309">
    <property type="component" value="Unassembled WGS sequence"/>
</dbReference>
<organism evidence="6 7">
    <name type="scientific">Hyalangium rubrum</name>
    <dbReference type="NCBI Taxonomy" id="3103134"/>
    <lineage>
        <taxon>Bacteria</taxon>
        <taxon>Pseudomonadati</taxon>
        <taxon>Myxococcota</taxon>
        <taxon>Myxococcia</taxon>
        <taxon>Myxococcales</taxon>
        <taxon>Cystobacterineae</taxon>
        <taxon>Archangiaceae</taxon>
        <taxon>Hyalangium</taxon>
    </lineage>
</organism>
<dbReference type="Gene3D" id="1.10.10.60">
    <property type="entry name" value="Homeodomain-like"/>
    <property type="match status" value="1"/>
</dbReference>
<evidence type="ECO:0000259" key="5">
    <source>
        <dbReference type="PROSITE" id="PS50977"/>
    </source>
</evidence>
<comment type="caution">
    <text evidence="6">The sequence shown here is derived from an EMBL/GenBank/DDBJ whole genome shotgun (WGS) entry which is preliminary data.</text>
</comment>
<dbReference type="InterPro" id="IPR001647">
    <property type="entry name" value="HTH_TetR"/>
</dbReference>
<dbReference type="Gene3D" id="1.10.357.10">
    <property type="entry name" value="Tetracycline Repressor, domain 2"/>
    <property type="match status" value="1"/>
</dbReference>
<dbReference type="Pfam" id="PF16925">
    <property type="entry name" value="TetR_C_13"/>
    <property type="match status" value="1"/>
</dbReference>
<sequence length="199" mass="22193">MRKGELTRQAILERAVRLASRVGLQGLTIGGLADELQLSKSGLFAHFRSKASLEVEVLEAATTLFTEVVIRPALARPRGEARIRALFERWLDWGRSAAMEGGCIFVAAAAELDDTPGPARDALVQSQRDWMDCLAQTARTAINERHFRPDVDPEQFAFELYGIMLVHHHAARLMRDPQAEQRSRRAFESLLNASRALSS</sequence>
<gene>
    <name evidence="6" type="ORF">SYV04_07445</name>
</gene>
<dbReference type="Pfam" id="PF00440">
    <property type="entry name" value="TetR_N"/>
    <property type="match status" value="1"/>
</dbReference>
<evidence type="ECO:0000313" key="6">
    <source>
        <dbReference type="EMBL" id="MDY7226212.1"/>
    </source>
</evidence>
<evidence type="ECO:0000256" key="2">
    <source>
        <dbReference type="ARBA" id="ARBA00023125"/>
    </source>
</evidence>
<evidence type="ECO:0000313" key="7">
    <source>
        <dbReference type="Proteomes" id="UP001291309"/>
    </source>
</evidence>
<dbReference type="InterPro" id="IPR036271">
    <property type="entry name" value="Tet_transcr_reg_TetR-rel_C_sf"/>
</dbReference>
<reference evidence="6 7" key="1">
    <citation type="submission" date="2023-12" db="EMBL/GenBank/DDBJ databases">
        <title>the genome sequence of Hyalangium sp. s54d21.</title>
        <authorList>
            <person name="Zhang X."/>
        </authorList>
    </citation>
    <scope>NUCLEOTIDE SEQUENCE [LARGE SCALE GENOMIC DNA]</scope>
    <source>
        <strain evidence="7">s54d21</strain>
    </source>
</reference>
<dbReference type="InterPro" id="IPR011075">
    <property type="entry name" value="TetR_C"/>
</dbReference>
<dbReference type="PANTHER" id="PTHR47506:SF6">
    <property type="entry name" value="HTH-TYPE TRANSCRIPTIONAL REPRESSOR NEMR"/>
    <property type="match status" value="1"/>
</dbReference>
<proteinExistence type="predicted"/>
<dbReference type="RefSeq" id="WP_321544933.1">
    <property type="nucleotide sequence ID" value="NZ_JAXIVS010000002.1"/>
</dbReference>
<keyword evidence="2 4" id="KW-0238">DNA-binding</keyword>
<feature type="domain" description="HTH tetR-type" evidence="5">
    <location>
        <begin position="5"/>
        <end position="65"/>
    </location>
</feature>
<keyword evidence="1" id="KW-0805">Transcription regulation</keyword>
<dbReference type="InterPro" id="IPR009057">
    <property type="entry name" value="Homeodomain-like_sf"/>
</dbReference>
<accession>A0ABU5H0A0</accession>
<dbReference type="SUPFAM" id="SSF46689">
    <property type="entry name" value="Homeodomain-like"/>
    <property type="match status" value="1"/>
</dbReference>
<evidence type="ECO:0000256" key="3">
    <source>
        <dbReference type="ARBA" id="ARBA00023163"/>
    </source>
</evidence>
<dbReference type="EMBL" id="JAXIVS010000002">
    <property type="protein sequence ID" value="MDY7226212.1"/>
    <property type="molecule type" value="Genomic_DNA"/>
</dbReference>
<keyword evidence="3" id="KW-0804">Transcription</keyword>
<feature type="DNA-binding region" description="H-T-H motif" evidence="4">
    <location>
        <begin position="28"/>
        <end position="47"/>
    </location>
</feature>
<keyword evidence="7" id="KW-1185">Reference proteome</keyword>
<name>A0ABU5H0A0_9BACT</name>
<dbReference type="SUPFAM" id="SSF48498">
    <property type="entry name" value="Tetracyclin repressor-like, C-terminal domain"/>
    <property type="match status" value="1"/>
</dbReference>